<organism evidence="1">
    <name type="scientific">uncultured Caudovirales phage</name>
    <dbReference type="NCBI Taxonomy" id="2100421"/>
    <lineage>
        <taxon>Viruses</taxon>
        <taxon>Duplodnaviria</taxon>
        <taxon>Heunggongvirae</taxon>
        <taxon>Uroviricota</taxon>
        <taxon>Caudoviricetes</taxon>
        <taxon>Peduoviridae</taxon>
        <taxon>Maltschvirus</taxon>
        <taxon>Maltschvirus maltsch</taxon>
    </lineage>
</organism>
<protein>
    <submittedName>
        <fullName evidence="1">Uncharacterized protein</fullName>
    </submittedName>
</protein>
<gene>
    <name evidence="1" type="ORF">UFOVP816_58</name>
</gene>
<name>A0A6J5P5V3_9CAUD</name>
<accession>A0A6J5P5V3</accession>
<dbReference type="EMBL" id="LR796759">
    <property type="protein sequence ID" value="CAB4164648.1"/>
    <property type="molecule type" value="Genomic_DNA"/>
</dbReference>
<reference evidence="1" key="1">
    <citation type="submission" date="2020-04" db="EMBL/GenBank/DDBJ databases">
        <authorList>
            <person name="Chiriac C."/>
            <person name="Salcher M."/>
            <person name="Ghai R."/>
            <person name="Kavagutti S V."/>
        </authorList>
    </citation>
    <scope>NUCLEOTIDE SEQUENCE</scope>
</reference>
<proteinExistence type="predicted"/>
<sequence length="894" mass="98165">MPDQIYIGNFSKGLKLNRTAFNIDNDAFPTLYNFYCWRGRVKRKRGTSFLGQLQKQEQSVTGTPLNWQVGTIVVLNGAGNGSANLISVFGLEANSTIVPGSIEFTDGPNTYTEPNPPDGTLVSNAGPPVVGTINYATGAITITAGSAGQPLIGFFSYYPRLPVMGLRDFTSSVSSLLYPLTIAFDTKYAYQINQTTNPVFFYDITYYKGTNTPFVWSGQNYQQFWTTNYPQTNQTISGAFWATNNKPGFHFVTGTYSAGTGTANITFNFQTNGNNYTTLIIGDKLFFNEWSTGGSTINGLVGTVSNIAGAAVGNYIVTFDAVQTVGGTGIAQLLTNSITGQDGIKWYDGDPTAGTGLPTGTGLGWVNFAPPLTDAVVSINDTPTRKYYLVGALAIVPFKDRLLFFSPYIQAAGSGAIQLTDVVIWSWNGTPFYNALVPFNQTFDVSAYYVDQTGKGGWLSAGISQPIITISNNEDVLLVGFGGTGRKTRFVYTSNDLQPFLFFNINSELPSTATFSSITLDRGALDIGQYGLAMTDQQSSQRIDLDIPDSIFQIQSLNNGYARVSAIRDFFNEWIYFSYPVNNSAWVFPTQSFFFNYRDNTWAIFYENFTTHGRYRAQSKRTWQTLPFKSWQVWQEPWNTGAGSALYTQVIGGNPQGYVLIKDEGTGESVSGDILAVSAFNDLSLVTSPNHCVRPDDYLYMQDALGLTGWNGLIGKVLTTPTADTFTIDILTPTGTYLGLGRYVRLSQPLMQTKQFPVYWQNGRQVILGTQKYLLDYTDSGQVTLNIYLSQDPDEVFNDPTVNTAPNSLEYSQILYTCPESTNLGLTPANVNLQTPTAQGSYQIWHRVNTSLKGDTVQLGITLSDTQMRNLSYATDEIALHGVVLNFTPGPILV</sequence>
<evidence type="ECO:0000313" key="1">
    <source>
        <dbReference type="EMBL" id="CAB4164648.1"/>
    </source>
</evidence>